<organism evidence="2 3">
    <name type="scientific">Otus sunia</name>
    <name type="common">Oriental scops-owl</name>
    <dbReference type="NCBI Taxonomy" id="257818"/>
    <lineage>
        <taxon>Eukaryota</taxon>
        <taxon>Metazoa</taxon>
        <taxon>Chordata</taxon>
        <taxon>Craniata</taxon>
        <taxon>Vertebrata</taxon>
        <taxon>Euteleostomi</taxon>
        <taxon>Archelosauria</taxon>
        <taxon>Archosauria</taxon>
        <taxon>Dinosauria</taxon>
        <taxon>Saurischia</taxon>
        <taxon>Theropoda</taxon>
        <taxon>Coelurosauria</taxon>
        <taxon>Aves</taxon>
        <taxon>Neognathae</taxon>
        <taxon>Neoaves</taxon>
        <taxon>Telluraves</taxon>
        <taxon>Strigiformes</taxon>
        <taxon>Strigidae</taxon>
        <taxon>Otus</taxon>
    </lineage>
</organism>
<dbReference type="AlphaFoldDB" id="A0A8C8E9W6"/>
<proteinExistence type="predicted"/>
<accession>A0A8C8E9W6</accession>
<reference evidence="2" key="2">
    <citation type="submission" date="2025-09" db="UniProtKB">
        <authorList>
            <consortium name="Ensembl"/>
        </authorList>
    </citation>
    <scope>IDENTIFICATION</scope>
</reference>
<feature type="compositionally biased region" description="Low complexity" evidence="1">
    <location>
        <begin position="1"/>
        <end position="11"/>
    </location>
</feature>
<name>A0A8C8E9W6_9STRI</name>
<protein>
    <submittedName>
        <fullName evidence="2">Uncharacterized protein</fullName>
    </submittedName>
</protein>
<feature type="compositionally biased region" description="Basic residues" evidence="1">
    <location>
        <begin position="128"/>
        <end position="144"/>
    </location>
</feature>
<feature type="region of interest" description="Disordered" evidence="1">
    <location>
        <begin position="1"/>
        <end position="90"/>
    </location>
</feature>
<dbReference type="Ensembl" id="ENSOSUT00000012261.1">
    <property type="protein sequence ID" value="ENSOSUP00000011853.1"/>
    <property type="gene ID" value="ENSOSUG00000008562.1"/>
</dbReference>
<dbReference type="Proteomes" id="UP000694552">
    <property type="component" value="Unplaced"/>
</dbReference>
<feature type="region of interest" description="Disordered" evidence="1">
    <location>
        <begin position="115"/>
        <end position="144"/>
    </location>
</feature>
<evidence type="ECO:0000256" key="1">
    <source>
        <dbReference type="SAM" id="MobiDB-lite"/>
    </source>
</evidence>
<keyword evidence="3" id="KW-1185">Reference proteome</keyword>
<evidence type="ECO:0000313" key="3">
    <source>
        <dbReference type="Proteomes" id="UP000694552"/>
    </source>
</evidence>
<evidence type="ECO:0000313" key="2">
    <source>
        <dbReference type="Ensembl" id="ENSOSUP00000011853.1"/>
    </source>
</evidence>
<sequence length="144" mass="14102">MEAGASSLPGGSAAGVGHRAAVPGCLSPGEPQARLPAARWLEGPPPGPAGSRHRAGHSGIPSPAGRGAGRGPRSRQSGSASFLGIAGVSPSRAWEEAEGLVSLRGGSVATVGSTAGSAAAAGGSGRLGNRHRNRLRRQSKMSSN</sequence>
<reference evidence="2" key="1">
    <citation type="submission" date="2025-08" db="UniProtKB">
        <authorList>
            <consortium name="Ensembl"/>
        </authorList>
    </citation>
    <scope>IDENTIFICATION</scope>
</reference>